<evidence type="ECO:0000313" key="3">
    <source>
        <dbReference type="Proteomes" id="UP000241229"/>
    </source>
</evidence>
<comment type="caution">
    <text evidence="2">The sequence shown here is derived from an EMBL/GenBank/DDBJ whole genome shotgun (WGS) entry which is preliminary data.</text>
</comment>
<feature type="non-terminal residue" evidence="2">
    <location>
        <position position="67"/>
    </location>
</feature>
<proteinExistence type="predicted"/>
<keyword evidence="3" id="KW-1185">Reference proteome</keyword>
<sequence>MVPLPRFAGEDPGSRPAAPSILPRLRQGCPGKVVGESKCRRRMPRETGIFRLPSGCRDSERDGACAL</sequence>
<name>A0A2P7RVM5_9HYPH</name>
<organism evidence="2 3">
    <name type="scientific">Kumtagia ephedrae</name>
    <dbReference type="NCBI Taxonomy" id="2116701"/>
    <lineage>
        <taxon>Bacteria</taxon>
        <taxon>Pseudomonadati</taxon>
        <taxon>Pseudomonadota</taxon>
        <taxon>Alphaproteobacteria</taxon>
        <taxon>Hyphomicrobiales</taxon>
        <taxon>Phyllobacteriaceae</taxon>
        <taxon>Kumtagia</taxon>
    </lineage>
</organism>
<dbReference type="AlphaFoldDB" id="A0A2P7RVM5"/>
<protein>
    <submittedName>
        <fullName evidence="2">Uncharacterized protein</fullName>
    </submittedName>
</protein>
<dbReference type="EMBL" id="PXYK01000030">
    <property type="protein sequence ID" value="PSJ54277.1"/>
    <property type="molecule type" value="Genomic_DNA"/>
</dbReference>
<feature type="region of interest" description="Disordered" evidence="1">
    <location>
        <begin position="1"/>
        <end position="29"/>
    </location>
</feature>
<dbReference type="Proteomes" id="UP000241229">
    <property type="component" value="Unassembled WGS sequence"/>
</dbReference>
<evidence type="ECO:0000256" key="1">
    <source>
        <dbReference type="SAM" id="MobiDB-lite"/>
    </source>
</evidence>
<gene>
    <name evidence="2" type="ORF">C7I84_24145</name>
</gene>
<accession>A0A2P7RVM5</accession>
<evidence type="ECO:0000313" key="2">
    <source>
        <dbReference type="EMBL" id="PSJ54277.1"/>
    </source>
</evidence>
<reference evidence="2 3" key="1">
    <citation type="submission" date="2018-03" db="EMBL/GenBank/DDBJ databases">
        <title>The draft genome of Mesorhizobium sp. 6GN-30.</title>
        <authorList>
            <person name="Liu L."/>
            <person name="Li L."/>
            <person name="Wang T."/>
            <person name="Zhang X."/>
            <person name="Liang L."/>
        </authorList>
    </citation>
    <scope>NUCLEOTIDE SEQUENCE [LARGE SCALE GENOMIC DNA]</scope>
    <source>
        <strain evidence="2 3">6GN30</strain>
    </source>
</reference>